<dbReference type="EMBL" id="KU160673">
    <property type="protein sequence ID" value="ALY10807.1"/>
    <property type="molecule type" value="Genomic_DNA"/>
</dbReference>
<sequence>MTPAGFKLPEGKVHVKGRGIAQAKALIERAEELGIDASEVVTTSVGYLVPEALVERTEKAEEETPTANQDGDQDPDGQDQNPGDTPDEDLDAYDPSKHTIAEVTEYLEGADDAERERVIAAEKESEKPRKGILDLAETGKESE</sequence>
<reference evidence="2 3" key="1">
    <citation type="submission" date="2015-11" db="EMBL/GenBank/DDBJ databases">
        <authorList>
            <person name="Menninger J.E."/>
            <person name="Lamey M.E."/>
            <person name="Lindemann J.M."/>
            <person name="Martynyuk T."/>
            <person name="Mele F.E."/>
            <person name="Nabua C.T."/>
            <person name="Napoli C.K."/>
            <person name="Santiago L.M."/>
            <person name="Sweetman A.T."/>
            <person name="Weinstein J.L."/>
            <person name="Barrett N.A."/>
            <person name="Buerkert T.R."/>
            <person name="Cautela J.A."/>
            <person name="Egan M.S."/>
            <person name="Erb J.E."/>
            <person name="Garrigan K.E."/>
            <person name="Hagan D.J."/>
            <person name="Hartwell M.C."/>
            <person name="Hyduchak K.M."/>
            <person name="Jacob A.E."/>
            <person name="DeNigris D.M."/>
            <person name="London S.C."/>
            <person name="King-Smith C."/>
            <person name="Lee-Soety J.Y."/>
            <person name="Bradley K.W."/>
            <person name="Asai D.J."/>
            <person name="Bowman C.A."/>
            <person name="Russell D.A."/>
            <person name="Pope W.H."/>
            <person name="Jacobs-Sera D."/>
            <person name="Hendrix R.W."/>
            <person name="Hatfull G.F."/>
        </authorList>
    </citation>
    <scope>NUCLEOTIDE SEQUENCE [LARGE SCALE GENOMIC DNA]</scope>
</reference>
<dbReference type="Proteomes" id="UP000225045">
    <property type="component" value="Segment"/>
</dbReference>
<evidence type="ECO:0000313" key="2">
    <source>
        <dbReference type="EMBL" id="ALY10807.1"/>
    </source>
</evidence>
<evidence type="ECO:0000256" key="1">
    <source>
        <dbReference type="SAM" id="MobiDB-lite"/>
    </source>
</evidence>
<organism evidence="2 3">
    <name type="scientific">Arthrobacter phage Wilde</name>
    <dbReference type="NCBI Taxonomy" id="1772323"/>
    <lineage>
        <taxon>Viruses</taxon>
        <taxon>Duplodnaviria</taxon>
        <taxon>Heunggongvirae</taxon>
        <taxon>Uroviricota</taxon>
        <taxon>Caudoviricetes</taxon>
        <taxon>Tankvirus</taxon>
        <taxon>Tankvirus tank</taxon>
    </lineage>
</organism>
<accession>A0A0U4IZ22</accession>
<protein>
    <submittedName>
        <fullName evidence="2">Uncharacterized protein</fullName>
    </submittedName>
</protein>
<evidence type="ECO:0000313" key="3">
    <source>
        <dbReference type="Proteomes" id="UP000225045"/>
    </source>
</evidence>
<gene>
    <name evidence="2" type="primary">22</name>
    <name evidence="2" type="ORF">WILDE_22</name>
</gene>
<feature type="region of interest" description="Disordered" evidence="1">
    <location>
        <begin position="52"/>
        <end position="98"/>
    </location>
</feature>
<name>A0A0U4IZ22_9CAUD</name>
<proteinExistence type="predicted"/>
<feature type="region of interest" description="Disordered" evidence="1">
    <location>
        <begin position="120"/>
        <end position="143"/>
    </location>
</feature>